<accession>A0A9X3AJZ7</accession>
<keyword evidence="2" id="KW-1185">Reference proteome</keyword>
<proteinExistence type="predicted"/>
<comment type="caution">
    <text evidence="1">The sequence shown here is derived from an EMBL/GenBank/DDBJ whole genome shotgun (WGS) entry which is preliminary data.</text>
</comment>
<evidence type="ECO:0000313" key="1">
    <source>
        <dbReference type="EMBL" id="MCT2557689.1"/>
    </source>
</evidence>
<dbReference type="AlphaFoldDB" id="A0A9X3AJZ7"/>
<reference evidence="1" key="1">
    <citation type="submission" date="2022-09" db="EMBL/GenBank/DDBJ databases">
        <title>The genome sequence of Tsuneonella sp. YG55.</title>
        <authorList>
            <person name="Liu Y."/>
        </authorList>
    </citation>
    <scope>NUCLEOTIDE SEQUENCE</scope>
    <source>
        <strain evidence="1">YG55</strain>
    </source>
</reference>
<gene>
    <name evidence="1" type="ORF">N0B51_01710</name>
</gene>
<dbReference type="EMBL" id="JAOAMV010000001">
    <property type="protein sequence ID" value="MCT2557689.1"/>
    <property type="molecule type" value="Genomic_DNA"/>
</dbReference>
<dbReference type="InterPro" id="IPR011050">
    <property type="entry name" value="Pectin_lyase_fold/virulence"/>
</dbReference>
<dbReference type="Gene3D" id="2.160.20.10">
    <property type="entry name" value="Single-stranded right-handed beta-helix, Pectin lyase-like"/>
    <property type="match status" value="1"/>
</dbReference>
<evidence type="ECO:0000313" key="2">
    <source>
        <dbReference type="Proteomes" id="UP001142648"/>
    </source>
</evidence>
<dbReference type="RefSeq" id="WP_259960455.1">
    <property type="nucleotide sequence ID" value="NZ_JAOAMV010000001.1"/>
</dbReference>
<protein>
    <submittedName>
        <fullName evidence="1">Right-handed parallel beta-helix repeat-containing protein</fullName>
    </submittedName>
</protein>
<dbReference type="Proteomes" id="UP001142648">
    <property type="component" value="Unassembled WGS sequence"/>
</dbReference>
<dbReference type="InterPro" id="IPR012334">
    <property type="entry name" value="Pectin_lyas_fold"/>
</dbReference>
<dbReference type="SUPFAM" id="SSF51126">
    <property type="entry name" value="Pectin lyase-like"/>
    <property type="match status" value="1"/>
</dbReference>
<name>A0A9X3AJZ7_9SPHN</name>
<organism evidence="1 2">
    <name type="scientific">Tsuneonella litorea</name>
    <dbReference type="NCBI Taxonomy" id="2976475"/>
    <lineage>
        <taxon>Bacteria</taxon>
        <taxon>Pseudomonadati</taxon>
        <taxon>Pseudomonadota</taxon>
        <taxon>Alphaproteobacteria</taxon>
        <taxon>Sphingomonadales</taxon>
        <taxon>Erythrobacteraceae</taxon>
        <taxon>Tsuneonella</taxon>
    </lineage>
</organism>
<sequence length="333" mass="34806">MDSLARPAADRRTLARPSMALVLALAAVAVLAIPAAAVLAQDSPGAPFTVVETGRGYSTLQQAVNAVGSGHGTIAVAPGTYRQCAVQEAGAVTYLASQPGKAVFENKTCEGKAALVLRGRAARVAGLTFRGMAVPDKNGAGIRLERGDLTVAQSWFLDSQQGILTASDPAGTIVIDKSTFSGLGTCENEAGCAHSIYVGDYGRLRITRSRFERGTGGHYVKTRAARVEIASSSFDDSQGRGTNYMIDLPDGATGQITNNWFVQGADKENHSTFIAVAAENQRHSADGLAVAGNDARLAPGVRRSTAFVADWSDDRLTVGPNALGVGIKPFEKR</sequence>